<evidence type="ECO:0000313" key="3">
    <source>
        <dbReference type="Proteomes" id="UP000195521"/>
    </source>
</evidence>
<dbReference type="OrthoDB" id="380780at2759"/>
<protein>
    <submittedName>
        <fullName evidence="2">Variable surface protein</fullName>
    </submittedName>
</protein>
<gene>
    <name evidence="2" type="ORF">PGO_130120</name>
</gene>
<dbReference type="Pfam" id="PF05795">
    <property type="entry name" value="Plasmodium_Vir"/>
    <property type="match status" value="1"/>
</dbReference>
<dbReference type="EMBL" id="BDQF01000014">
    <property type="protein sequence ID" value="GAW82740.1"/>
    <property type="molecule type" value="Genomic_DNA"/>
</dbReference>
<dbReference type="AlphaFoldDB" id="A0A1Y1JKB9"/>
<comment type="caution">
    <text evidence="2">The sequence shown here is derived from an EMBL/GenBank/DDBJ whole genome shotgun (WGS) entry which is preliminary data.</text>
</comment>
<reference evidence="3" key="1">
    <citation type="submission" date="2017-04" db="EMBL/GenBank/DDBJ databases">
        <title>Plasmodium gonderi genome.</title>
        <authorList>
            <person name="Arisue N."/>
            <person name="Honma H."/>
            <person name="Kawai S."/>
            <person name="Tougan T."/>
            <person name="Tanabe K."/>
            <person name="Horii T."/>
        </authorList>
    </citation>
    <scope>NUCLEOTIDE SEQUENCE [LARGE SCALE GENOMIC DNA]</scope>
    <source>
        <strain evidence="3">ATCC 30045</strain>
    </source>
</reference>
<organism evidence="2 3">
    <name type="scientific">Plasmodium gonderi</name>
    <dbReference type="NCBI Taxonomy" id="77519"/>
    <lineage>
        <taxon>Eukaryota</taxon>
        <taxon>Sar</taxon>
        <taxon>Alveolata</taxon>
        <taxon>Apicomplexa</taxon>
        <taxon>Aconoidasida</taxon>
        <taxon>Haemosporida</taxon>
        <taxon>Plasmodiidae</taxon>
        <taxon>Plasmodium</taxon>
        <taxon>Plasmodium (Plasmodium)</taxon>
    </lineage>
</organism>
<name>A0A1Y1JKB9_PLAGO</name>
<sequence length="470" mass="56019">MDNYLKSYIEETRKKLPAYVTYKKLKDKVHVVTSSIFPELFENLKDNERAYINEIVDFCSVFSWNLKYLSKVIDNILNHDDQCSYLSYWAYERIRNIFPTKSDYNRNSHIINKLNDIVIRINNKVSTNKPCYIYFGKEFDEWDDWKKLHDYFKNSEYILSVIDKYNFDEGKKFCNYVNHIKMLYEKYEKGCCLWSNCSDYINCNEKYNPSELLKQLKCEDYIIEQPTNVAELLDSSAKSSEIPKNPELENSMRINYLKCYTSHKDEKKEEEPESTIAQCYYLIPRGKEIHKPMAVTIPGKRTNTRRNLSVLWTVPLAEETYREYRINTDEKNLVIKSKEFEEHSKIETSKVYSPNNLQNLSSDGDHMRNNIYSWGNNGSNISDNSCNNLFCNPTRVVVLVLLKLGIFFVFFIYFKFTPFGNWIRNKLLKKKKINYNYNQERKKLGESRNNSYKNNLKNKRISISYDSNER</sequence>
<dbReference type="InterPro" id="IPR008780">
    <property type="entry name" value="Plasmodium_Vir"/>
</dbReference>
<dbReference type="RefSeq" id="XP_028545329.1">
    <property type="nucleotide sequence ID" value="XM_028689528.1"/>
</dbReference>
<dbReference type="GeneID" id="39749478"/>
<keyword evidence="1" id="KW-0812">Transmembrane</keyword>
<proteinExistence type="predicted"/>
<feature type="transmembrane region" description="Helical" evidence="1">
    <location>
        <begin position="396"/>
        <end position="416"/>
    </location>
</feature>
<keyword evidence="3" id="KW-1185">Reference proteome</keyword>
<evidence type="ECO:0000256" key="1">
    <source>
        <dbReference type="SAM" id="Phobius"/>
    </source>
</evidence>
<dbReference type="Proteomes" id="UP000195521">
    <property type="component" value="Unassembled WGS sequence"/>
</dbReference>
<accession>A0A1Y1JKB9</accession>
<evidence type="ECO:0000313" key="2">
    <source>
        <dbReference type="EMBL" id="GAW82740.1"/>
    </source>
</evidence>
<keyword evidence="1" id="KW-1133">Transmembrane helix</keyword>
<dbReference type="OMA" id="RINYLKC"/>
<keyword evidence="1" id="KW-0472">Membrane</keyword>